<dbReference type="AlphaFoldDB" id="A0A1V9XYU9"/>
<dbReference type="Proteomes" id="UP000192247">
    <property type="component" value="Unassembled WGS sequence"/>
</dbReference>
<accession>A0A1V9XYU9</accession>
<evidence type="ECO:0000313" key="1">
    <source>
        <dbReference type="EMBL" id="OQR78613.1"/>
    </source>
</evidence>
<gene>
    <name evidence="1" type="ORF">BIW11_06292</name>
</gene>
<proteinExistence type="predicted"/>
<evidence type="ECO:0000313" key="2">
    <source>
        <dbReference type="Proteomes" id="UP000192247"/>
    </source>
</evidence>
<comment type="caution">
    <text evidence="1">The sequence shown here is derived from an EMBL/GenBank/DDBJ whole genome shotgun (WGS) entry which is preliminary data.</text>
</comment>
<dbReference type="InParanoid" id="A0A1V9XYU9"/>
<dbReference type="EMBL" id="MNPL01002011">
    <property type="protein sequence ID" value="OQR78613.1"/>
    <property type="molecule type" value="Genomic_DNA"/>
</dbReference>
<keyword evidence="2" id="KW-1185">Reference proteome</keyword>
<organism evidence="1 2">
    <name type="scientific">Tropilaelaps mercedesae</name>
    <dbReference type="NCBI Taxonomy" id="418985"/>
    <lineage>
        <taxon>Eukaryota</taxon>
        <taxon>Metazoa</taxon>
        <taxon>Ecdysozoa</taxon>
        <taxon>Arthropoda</taxon>
        <taxon>Chelicerata</taxon>
        <taxon>Arachnida</taxon>
        <taxon>Acari</taxon>
        <taxon>Parasitiformes</taxon>
        <taxon>Mesostigmata</taxon>
        <taxon>Gamasina</taxon>
        <taxon>Dermanyssoidea</taxon>
        <taxon>Laelapidae</taxon>
        <taxon>Tropilaelaps</taxon>
    </lineage>
</organism>
<reference evidence="1 2" key="1">
    <citation type="journal article" date="2017" name="Gigascience">
        <title>Draft genome of the honey bee ectoparasitic mite, Tropilaelaps mercedesae, is shaped by the parasitic life history.</title>
        <authorList>
            <person name="Dong X."/>
            <person name="Armstrong S.D."/>
            <person name="Xia D."/>
            <person name="Makepeace B.L."/>
            <person name="Darby A.C."/>
            <person name="Kadowaki T."/>
        </authorList>
    </citation>
    <scope>NUCLEOTIDE SEQUENCE [LARGE SCALE GENOMIC DNA]</scope>
    <source>
        <strain evidence="1">Wuxi-XJTLU</strain>
    </source>
</reference>
<protein>
    <submittedName>
        <fullName evidence="1">Uncharacterized protein</fullName>
    </submittedName>
</protein>
<sequence>MTLTIPAEITASSSIPVLLLHCRFVQSNAPWSFLNNHAELNFFKYMDSAELSKLRQLTIDCVIVRDRQGHSRILDSFENQLTFSSPT</sequence>
<name>A0A1V9XYU9_9ACAR</name>